<dbReference type="Proteomes" id="UP000053236">
    <property type="component" value="Unassembled WGS sequence"/>
</dbReference>
<evidence type="ECO:0000313" key="3">
    <source>
        <dbReference type="Proteomes" id="UP000053864"/>
    </source>
</evidence>
<dbReference type="EMBL" id="KI670942">
    <property type="protein sequence ID" value="ETL48332.1"/>
    <property type="molecule type" value="Genomic_DNA"/>
</dbReference>
<sequence length="113" mass="13181">MDWDQADRLLQTKRKTLHQRCDTMRITWVFRSGVGKCGELRFDGGNKRRNPSSDFAKGSTWTKKKTSAYMHNQATFVISIKTFIVSRINAYEASIRNKRKEVNKPLFIVIIIK</sequence>
<name>W2JRB9_PHYNI</name>
<gene>
    <name evidence="1" type="ORF">L915_02092</name>
    <name evidence="2" type="ORF">L916_02062</name>
</gene>
<evidence type="ECO:0000313" key="1">
    <source>
        <dbReference type="EMBL" id="ETK94948.1"/>
    </source>
</evidence>
<accession>W2JRB9</accession>
<feature type="non-terminal residue" evidence="2">
    <location>
        <position position="113"/>
    </location>
</feature>
<reference evidence="2 3" key="2">
    <citation type="submission" date="2013-11" db="EMBL/GenBank/DDBJ databases">
        <title>The Genome Sequence of Phytophthora parasitica CJ05E6.</title>
        <authorList>
            <consortium name="The Broad Institute Genomics Platform"/>
            <person name="Russ C."/>
            <person name="Tyler B."/>
            <person name="Panabieres F."/>
            <person name="Shan W."/>
            <person name="Tripathy S."/>
            <person name="Grunwald N."/>
            <person name="Machado M."/>
            <person name="Johnson C.S."/>
            <person name="Arredondo F."/>
            <person name="Hong C."/>
            <person name="Coffey M."/>
            <person name="Young S.K."/>
            <person name="Zeng Q."/>
            <person name="Gargeya S."/>
            <person name="Fitzgerald M."/>
            <person name="Abouelleil A."/>
            <person name="Alvarado L."/>
            <person name="Chapman S.B."/>
            <person name="Gainer-Dewar J."/>
            <person name="Goldberg J."/>
            <person name="Griggs A."/>
            <person name="Gujja S."/>
            <person name="Hansen M."/>
            <person name="Howarth C."/>
            <person name="Imamovic A."/>
            <person name="Ireland A."/>
            <person name="Larimer J."/>
            <person name="McCowan C."/>
            <person name="Murphy C."/>
            <person name="Pearson M."/>
            <person name="Poon T.W."/>
            <person name="Priest M."/>
            <person name="Roberts A."/>
            <person name="Saif S."/>
            <person name="Shea T."/>
            <person name="Sykes S."/>
            <person name="Wortman J."/>
            <person name="Nusbaum C."/>
            <person name="Birren B."/>
        </authorList>
    </citation>
    <scope>NUCLEOTIDE SEQUENCE [LARGE SCALE GENOMIC DNA]</scope>
    <source>
        <strain evidence="2 3">CJ05E6</strain>
    </source>
</reference>
<dbReference type="AlphaFoldDB" id="W2JRB9"/>
<dbReference type="Proteomes" id="UP000053864">
    <property type="component" value="Unassembled WGS sequence"/>
</dbReference>
<reference evidence="1" key="1">
    <citation type="submission" date="2013-11" db="EMBL/GenBank/DDBJ databases">
        <title>The Genome Sequence of Phytophthora parasitica CJ02B3.</title>
        <authorList>
            <consortium name="The Broad Institute Genomics Platform"/>
            <person name="Russ C."/>
            <person name="Tyler B."/>
            <person name="Panabieres F."/>
            <person name="Shan W."/>
            <person name="Tripathy S."/>
            <person name="Grunwald N."/>
            <person name="Machado M."/>
            <person name="Johnson C.S."/>
            <person name="Arredondo F."/>
            <person name="Hong C."/>
            <person name="Coffey M."/>
            <person name="Young S.K."/>
            <person name="Zeng Q."/>
            <person name="Gargeya S."/>
            <person name="Fitzgerald M."/>
            <person name="Abouelleil A."/>
            <person name="Alvarado L."/>
            <person name="Chapman S.B."/>
            <person name="Gainer-Dewar J."/>
            <person name="Goldberg J."/>
            <person name="Griggs A."/>
            <person name="Gujja S."/>
            <person name="Hansen M."/>
            <person name="Howarth C."/>
            <person name="Imamovic A."/>
            <person name="Ireland A."/>
            <person name="Larimer J."/>
            <person name="McCowan C."/>
            <person name="Murphy C."/>
            <person name="Pearson M."/>
            <person name="Poon T.W."/>
            <person name="Priest M."/>
            <person name="Roberts A."/>
            <person name="Saif S."/>
            <person name="Shea T."/>
            <person name="Sykes S."/>
            <person name="Wortman J."/>
            <person name="Nusbaum C."/>
            <person name="Birren B."/>
        </authorList>
    </citation>
    <scope>NUCLEOTIDE SEQUENCE [LARGE SCALE GENOMIC DNA]</scope>
    <source>
        <strain evidence="1">CJ02B3</strain>
    </source>
</reference>
<protein>
    <submittedName>
        <fullName evidence="2">Uncharacterized protein</fullName>
    </submittedName>
</protein>
<organism evidence="2 3">
    <name type="scientific">Phytophthora nicotianae</name>
    <name type="common">Potato buckeye rot agent</name>
    <name type="synonym">Phytophthora parasitica</name>
    <dbReference type="NCBI Taxonomy" id="4792"/>
    <lineage>
        <taxon>Eukaryota</taxon>
        <taxon>Sar</taxon>
        <taxon>Stramenopiles</taxon>
        <taxon>Oomycota</taxon>
        <taxon>Peronosporomycetes</taxon>
        <taxon>Peronosporales</taxon>
        <taxon>Peronosporaceae</taxon>
        <taxon>Phytophthora</taxon>
    </lineage>
</organism>
<proteinExistence type="predicted"/>
<evidence type="ECO:0000313" key="2">
    <source>
        <dbReference type="EMBL" id="ETL48332.1"/>
    </source>
</evidence>
<dbReference type="EMBL" id="KI684472">
    <property type="protein sequence ID" value="ETK94948.1"/>
    <property type="molecule type" value="Genomic_DNA"/>
</dbReference>